<feature type="domain" description="Zn(2)-C6 fungal-type" evidence="10">
    <location>
        <begin position="26"/>
        <end position="55"/>
    </location>
</feature>
<keyword evidence="12" id="KW-1185">Reference proteome</keyword>
<feature type="compositionally biased region" description="Polar residues" evidence="9">
    <location>
        <begin position="126"/>
        <end position="140"/>
    </location>
</feature>
<feature type="compositionally biased region" description="Polar residues" evidence="9">
    <location>
        <begin position="72"/>
        <end position="118"/>
    </location>
</feature>
<dbReference type="PROSITE" id="PS50048">
    <property type="entry name" value="ZN2_CY6_FUNGAL_2"/>
    <property type="match status" value="1"/>
</dbReference>
<dbReference type="PANTHER" id="PTHR47663:SF1">
    <property type="entry name" value="XYLANOLYTIC TRANSCRIPTIONAL ACTIVATOR XLNR-RELATED"/>
    <property type="match status" value="1"/>
</dbReference>
<keyword evidence="2" id="KW-0862">Zinc</keyword>
<dbReference type="Proteomes" id="UP000504638">
    <property type="component" value="Unplaced"/>
</dbReference>
<evidence type="ECO:0000256" key="7">
    <source>
        <dbReference type="ARBA" id="ARBA00023242"/>
    </source>
</evidence>
<keyword evidence="3" id="KW-0805">Transcription regulation</keyword>
<dbReference type="GO" id="GO:0000981">
    <property type="term" value="F:DNA-binding transcription factor activity, RNA polymerase II-specific"/>
    <property type="evidence" value="ECO:0007669"/>
    <property type="project" value="InterPro"/>
</dbReference>
<dbReference type="Gene3D" id="4.10.240.10">
    <property type="entry name" value="Zn(2)-C6 fungal-type DNA-binding domain"/>
    <property type="match status" value="1"/>
</dbReference>
<reference evidence="11 13" key="1">
    <citation type="submission" date="2020-01" db="EMBL/GenBank/DDBJ databases">
        <authorList>
            <consortium name="DOE Joint Genome Institute"/>
            <person name="Haridas S."/>
            <person name="Albert R."/>
            <person name="Binder M."/>
            <person name="Bloem J."/>
            <person name="Labutti K."/>
            <person name="Salamov A."/>
            <person name="Andreopoulos B."/>
            <person name="Baker S.E."/>
            <person name="Barry K."/>
            <person name="Bills G."/>
            <person name="Bluhm B.H."/>
            <person name="Cannon C."/>
            <person name="Castanera R."/>
            <person name="Culley D.E."/>
            <person name="Daum C."/>
            <person name="Ezra D."/>
            <person name="Gonzalez J.B."/>
            <person name="Henrissat B."/>
            <person name="Kuo A."/>
            <person name="Liang C."/>
            <person name="Lipzen A."/>
            <person name="Lutzoni F."/>
            <person name="Magnuson J."/>
            <person name="Mondo S."/>
            <person name="Nolan M."/>
            <person name="Ohm R."/>
            <person name="Pangilinan J."/>
            <person name="Park H.-J."/>
            <person name="Ramirez L."/>
            <person name="Alfaro M."/>
            <person name="Sun H."/>
            <person name="Tritt A."/>
            <person name="Yoshinaga Y."/>
            <person name="Zwiers L.-H."/>
            <person name="Turgeon B.G."/>
            <person name="Goodwin S.B."/>
            <person name="Spatafora J.W."/>
            <person name="Crous P.W."/>
            <person name="Grigoriev I.V."/>
        </authorList>
    </citation>
    <scope>NUCLEOTIDE SEQUENCE</scope>
    <source>
        <strain evidence="11 13">CBS 781.70</strain>
    </source>
</reference>
<accession>A0A6G1GH56</accession>
<dbReference type="AlphaFoldDB" id="A0A6G1GH56"/>
<dbReference type="SMART" id="SM00906">
    <property type="entry name" value="Fungal_trans"/>
    <property type="match status" value="1"/>
</dbReference>
<dbReference type="OrthoDB" id="5365785at2759"/>
<dbReference type="SUPFAM" id="SSF57701">
    <property type="entry name" value="Zn2/Cys6 DNA-binding domain"/>
    <property type="match status" value="1"/>
</dbReference>
<dbReference type="RefSeq" id="XP_033538953.1">
    <property type="nucleotide sequence ID" value="XM_033673942.1"/>
</dbReference>
<evidence type="ECO:0000313" key="13">
    <source>
        <dbReference type="RefSeq" id="XP_033538953.1"/>
    </source>
</evidence>
<evidence type="ECO:0000256" key="3">
    <source>
        <dbReference type="ARBA" id="ARBA00023015"/>
    </source>
</evidence>
<dbReference type="PANTHER" id="PTHR47663">
    <property type="entry name" value="XYLANOLYTIC TRANSCRIPTIONAL ACTIVATOR XLNR-RELATED"/>
    <property type="match status" value="1"/>
</dbReference>
<keyword evidence="6" id="KW-0804">Transcription</keyword>
<dbReference type="Pfam" id="PF04082">
    <property type="entry name" value="Fungal_trans"/>
    <property type="match status" value="1"/>
</dbReference>
<gene>
    <name evidence="11 13" type="ORF">P152DRAFT_15310</name>
</gene>
<dbReference type="EMBL" id="ML975149">
    <property type="protein sequence ID" value="KAF1817322.1"/>
    <property type="molecule type" value="Genomic_DNA"/>
</dbReference>
<evidence type="ECO:0000256" key="5">
    <source>
        <dbReference type="ARBA" id="ARBA00023159"/>
    </source>
</evidence>
<dbReference type="GeneID" id="54414512"/>
<evidence type="ECO:0000256" key="8">
    <source>
        <dbReference type="ARBA" id="ARBA00037990"/>
    </source>
</evidence>
<proteinExistence type="inferred from homology"/>
<dbReference type="CDD" id="cd12148">
    <property type="entry name" value="fungal_TF_MHR"/>
    <property type="match status" value="1"/>
</dbReference>
<evidence type="ECO:0000313" key="12">
    <source>
        <dbReference type="Proteomes" id="UP000504638"/>
    </source>
</evidence>
<reference evidence="13" key="3">
    <citation type="submission" date="2025-04" db="UniProtKB">
        <authorList>
            <consortium name="RefSeq"/>
        </authorList>
    </citation>
    <scope>IDENTIFICATION</scope>
    <source>
        <strain evidence="13">CBS 781.70</strain>
    </source>
</reference>
<evidence type="ECO:0000256" key="6">
    <source>
        <dbReference type="ARBA" id="ARBA00023163"/>
    </source>
</evidence>
<feature type="region of interest" description="Disordered" evidence="9">
    <location>
        <begin position="57"/>
        <end position="154"/>
    </location>
</feature>
<organism evidence="11">
    <name type="scientific">Eremomyces bilateralis CBS 781.70</name>
    <dbReference type="NCBI Taxonomy" id="1392243"/>
    <lineage>
        <taxon>Eukaryota</taxon>
        <taxon>Fungi</taxon>
        <taxon>Dikarya</taxon>
        <taxon>Ascomycota</taxon>
        <taxon>Pezizomycotina</taxon>
        <taxon>Dothideomycetes</taxon>
        <taxon>Dothideomycetes incertae sedis</taxon>
        <taxon>Eremomycetales</taxon>
        <taxon>Eremomycetaceae</taxon>
        <taxon>Eremomyces</taxon>
    </lineage>
</organism>
<dbReference type="GO" id="GO:0008270">
    <property type="term" value="F:zinc ion binding"/>
    <property type="evidence" value="ECO:0007669"/>
    <property type="project" value="InterPro"/>
</dbReference>
<name>A0A6G1GH56_9PEZI</name>
<keyword evidence="7" id="KW-0539">Nucleus</keyword>
<sequence>MEQLQGIKKPVRFRSHSLQRQRVSKACDECYRLRTKCDGEFPCRHCNELSLPCGYYREPKKRGRRTQKEKQLSQAHTTSQSQSIATPASPQRSPSVSSTANPESISGHSTAVNGSGMSPPTKLMDHNTTATSPSHANLYNFSGPDGLESSESPPAQLDWQKAAEVPMFDASPPPMWPQDQQGISLAFSQDAFGMGSVRQDHDMPHLKYPVLLPCWPFIQSFMTATLACDLLDEYFRSMSPRFLHPSSPYVIAHIFRKGSILHPMNPRACSPALLVSLLWIGAHTSDASELSSPPNARRKLTEKLLDLFLELLRPNRTSLLPVSGSYFEERLPGGFLSSPVPGREENISSLADTTLDDVITYIHLATVVSASEFKASSIRWWNVAWSLARELGLNREVVEDGPKHESSLITEEEREERRRTWWILFAVDRHLSLCYNKPLFLLDAECDALYQPVDDTIWQSGDEYTTPFIPRELGPPVSCTDHSIFGFFLPLMTILGEIIDLNYARNHARFMPRLTSAGIDEQAQEITQRLKGYGDSLQIFETQRFCILDEEGDQSGSKESDLHTRKVIAYGTQVMNTLHILVNGKWDPLSLFNGADPWVFSEPFFAAAAHGIKAAEATEKILQYDPDLSFMPWFFGIQLLQGSLILLLIADKLRDNTSMSVITACETVTRAHEACVVTLHTEYQRKFCKVMRSTIRQVRGFGGRNEGQTRAQEILAPYRWTVNGSGLAL</sequence>
<evidence type="ECO:0000256" key="4">
    <source>
        <dbReference type="ARBA" id="ARBA00023125"/>
    </source>
</evidence>
<keyword evidence="1" id="KW-0479">Metal-binding</keyword>
<dbReference type="SMART" id="SM00066">
    <property type="entry name" value="GAL4"/>
    <property type="match status" value="1"/>
</dbReference>
<dbReference type="GO" id="GO:0006351">
    <property type="term" value="P:DNA-templated transcription"/>
    <property type="evidence" value="ECO:0007669"/>
    <property type="project" value="InterPro"/>
</dbReference>
<evidence type="ECO:0000256" key="2">
    <source>
        <dbReference type="ARBA" id="ARBA00022833"/>
    </source>
</evidence>
<evidence type="ECO:0000313" key="11">
    <source>
        <dbReference type="EMBL" id="KAF1817322.1"/>
    </source>
</evidence>
<dbReference type="InterPro" id="IPR007219">
    <property type="entry name" value="XnlR_reg_dom"/>
</dbReference>
<protein>
    <recommendedName>
        <fullName evidence="10">Zn(2)-C6 fungal-type domain-containing protein</fullName>
    </recommendedName>
</protein>
<keyword evidence="4" id="KW-0238">DNA-binding</keyword>
<evidence type="ECO:0000256" key="1">
    <source>
        <dbReference type="ARBA" id="ARBA00022723"/>
    </source>
</evidence>
<evidence type="ECO:0000256" key="9">
    <source>
        <dbReference type="SAM" id="MobiDB-lite"/>
    </source>
</evidence>
<dbReference type="Pfam" id="PF00172">
    <property type="entry name" value="Zn_clus"/>
    <property type="match status" value="1"/>
</dbReference>
<dbReference type="GO" id="GO:0003677">
    <property type="term" value="F:DNA binding"/>
    <property type="evidence" value="ECO:0007669"/>
    <property type="project" value="UniProtKB-KW"/>
</dbReference>
<reference evidence="13" key="2">
    <citation type="submission" date="2020-04" db="EMBL/GenBank/DDBJ databases">
        <authorList>
            <consortium name="NCBI Genome Project"/>
        </authorList>
    </citation>
    <scope>NUCLEOTIDE SEQUENCE</scope>
    <source>
        <strain evidence="13">CBS 781.70</strain>
    </source>
</reference>
<dbReference type="InterPro" id="IPR001138">
    <property type="entry name" value="Zn2Cys6_DnaBD"/>
</dbReference>
<dbReference type="CDD" id="cd00067">
    <property type="entry name" value="GAL4"/>
    <property type="match status" value="1"/>
</dbReference>
<comment type="similarity">
    <text evidence="8">Belongs to the xlnR/xlr1 family.</text>
</comment>
<keyword evidence="5" id="KW-0010">Activator</keyword>
<dbReference type="InterPro" id="IPR051439">
    <property type="entry name" value="XlnR/Xlr1"/>
</dbReference>
<evidence type="ECO:0000259" key="10">
    <source>
        <dbReference type="PROSITE" id="PS50048"/>
    </source>
</evidence>
<dbReference type="InterPro" id="IPR036864">
    <property type="entry name" value="Zn2-C6_fun-type_DNA-bd_sf"/>
</dbReference>